<dbReference type="AlphaFoldDB" id="A0A7W6LMZ1"/>
<feature type="domain" description="GTPase-associated system helical" evidence="1">
    <location>
        <begin position="6"/>
        <end position="431"/>
    </location>
</feature>
<evidence type="ECO:0000259" key="1">
    <source>
        <dbReference type="Pfam" id="PF19994"/>
    </source>
</evidence>
<sequence length="447" mass="47443">MGDGILQGFLNRGLIDVGGDDAKLDKLNQAAGDLAAALKKNPSKALGFSLIAFDPDAPEADPIVQEALAALQKRWTTYRNTFSATPIAVIRAMLLDALVASSADDDRVGVCFVASARNALPLLPVDNEREIWIGIVEEVERRVDLRAEAEWATPENLSVQPLKYDAPKLNAAEVEIGEAPAAALRVGMMAAAGPQYHNPQQGNVATNGNPQWPQNSPTQWVSEFGQRAGTTIAKAIDTAIGEIKVSQPDLTQPFAKLAEAVSGYVDETLKTVSAATAGLQRRTNLLWWREALFSPSVGRSYRTLPPSVAAALMALDLFDAVPLFSPASVSAFLGEAVLRLEGIADGGKRTVRDLVKEAQDEATLAPLRAAAAKLAAEPAGRGPLLALIGYPTHTGARDVESFQRLTGVPADSELDTVAWAGWLFRELQASKAATDASPARRGAARKG</sequence>
<dbReference type="Pfam" id="PF19994">
    <property type="entry name" value="GASH"/>
    <property type="match status" value="1"/>
</dbReference>
<keyword evidence="3" id="KW-1185">Reference proteome</keyword>
<name>A0A7W6LMZ1_9SPHN</name>
<reference evidence="2 3" key="1">
    <citation type="submission" date="2020-08" db="EMBL/GenBank/DDBJ databases">
        <title>Genomic Encyclopedia of Type Strains, Phase IV (KMG-IV): sequencing the most valuable type-strain genomes for metagenomic binning, comparative biology and taxonomic classification.</title>
        <authorList>
            <person name="Goeker M."/>
        </authorList>
    </citation>
    <scope>NUCLEOTIDE SEQUENCE [LARGE SCALE GENOMIC DNA]</scope>
    <source>
        <strain evidence="2 3">DSM 19371</strain>
    </source>
</reference>
<dbReference type="InterPro" id="IPR045523">
    <property type="entry name" value="GASH"/>
</dbReference>
<proteinExistence type="predicted"/>
<dbReference type="Proteomes" id="UP000590524">
    <property type="component" value="Unassembled WGS sequence"/>
</dbReference>
<evidence type="ECO:0000313" key="3">
    <source>
        <dbReference type="Proteomes" id="UP000590524"/>
    </source>
</evidence>
<protein>
    <recommendedName>
        <fullName evidence="1">GTPase-associated system helical domain-containing protein</fullName>
    </recommendedName>
</protein>
<comment type="caution">
    <text evidence="2">The sequence shown here is derived from an EMBL/GenBank/DDBJ whole genome shotgun (WGS) entry which is preliminary data.</text>
</comment>
<gene>
    <name evidence="2" type="ORF">GGQ90_000131</name>
</gene>
<accession>A0A7W6LMZ1</accession>
<dbReference type="RefSeq" id="WP_188080340.1">
    <property type="nucleotide sequence ID" value="NZ_JACIEU010000001.1"/>
</dbReference>
<dbReference type="EMBL" id="JACIEU010000001">
    <property type="protein sequence ID" value="MBB4146378.1"/>
    <property type="molecule type" value="Genomic_DNA"/>
</dbReference>
<organism evidence="2 3">
    <name type="scientific">Sphingobium scionense</name>
    <dbReference type="NCBI Taxonomy" id="1404341"/>
    <lineage>
        <taxon>Bacteria</taxon>
        <taxon>Pseudomonadati</taxon>
        <taxon>Pseudomonadota</taxon>
        <taxon>Alphaproteobacteria</taxon>
        <taxon>Sphingomonadales</taxon>
        <taxon>Sphingomonadaceae</taxon>
        <taxon>Sphingobium</taxon>
    </lineage>
</organism>
<evidence type="ECO:0000313" key="2">
    <source>
        <dbReference type="EMBL" id="MBB4146378.1"/>
    </source>
</evidence>